<proteinExistence type="predicted"/>
<dbReference type="AlphaFoldDB" id="A0AAD6NFG7"/>
<protein>
    <submittedName>
        <fullName evidence="2">Uncharacterized protein</fullName>
    </submittedName>
</protein>
<evidence type="ECO:0000256" key="1">
    <source>
        <dbReference type="SAM" id="MobiDB-lite"/>
    </source>
</evidence>
<sequence length="269" mass="30055">MHHEEDDQSSAELRSLRKGPDPYNTDARNFSNSFSHPEMPNSLSGWGHTAHARVSTAMTSVSPSTLVQRVTWGSAVSGNAGVRAFQKLQRKKMLMELTSEEFTPSYEAVPQRFPYCTCGEDQAVLGQLRHAEANDLIVTVTFKLQITEILAPRIEDWPDFIKMRLEANGINAEPSEQLVEDAISIYLCQFDGNWGVLIDDLEWGLVSFSGYTLKQVYDLLPKVDISVSGLDILGELEALEGKVVIEEDAKALETGSNKNLEWLKYLGMR</sequence>
<dbReference type="EMBL" id="JAQGDS010000014">
    <property type="protein sequence ID" value="KAJ6256132.1"/>
    <property type="molecule type" value="Genomic_DNA"/>
</dbReference>
<comment type="caution">
    <text evidence="2">The sequence shown here is derived from an EMBL/GenBank/DDBJ whole genome shotgun (WGS) entry which is preliminary data.</text>
</comment>
<dbReference type="Proteomes" id="UP001221413">
    <property type="component" value="Unassembled WGS sequence"/>
</dbReference>
<evidence type="ECO:0000313" key="3">
    <source>
        <dbReference type="Proteomes" id="UP001221413"/>
    </source>
</evidence>
<accession>A0AAD6NFG7</accession>
<name>A0AAD6NFG7_DREDA</name>
<reference evidence="2" key="1">
    <citation type="submission" date="2023-01" db="EMBL/GenBank/DDBJ databases">
        <title>The chitinases involved in constricting ring structure development in the nematode-trapping fungus Drechslerella dactyloides.</title>
        <authorList>
            <person name="Wang R."/>
            <person name="Zhang L."/>
            <person name="Tang P."/>
            <person name="Li S."/>
            <person name="Liang L."/>
        </authorList>
    </citation>
    <scope>NUCLEOTIDE SEQUENCE</scope>
    <source>
        <strain evidence="2">YMF1.00031</strain>
    </source>
</reference>
<evidence type="ECO:0000313" key="2">
    <source>
        <dbReference type="EMBL" id="KAJ6256132.1"/>
    </source>
</evidence>
<keyword evidence="3" id="KW-1185">Reference proteome</keyword>
<organism evidence="2 3">
    <name type="scientific">Drechslerella dactyloides</name>
    <name type="common">Nematode-trapping fungus</name>
    <name type="synonym">Arthrobotrys dactyloides</name>
    <dbReference type="NCBI Taxonomy" id="74499"/>
    <lineage>
        <taxon>Eukaryota</taxon>
        <taxon>Fungi</taxon>
        <taxon>Dikarya</taxon>
        <taxon>Ascomycota</taxon>
        <taxon>Pezizomycotina</taxon>
        <taxon>Orbiliomycetes</taxon>
        <taxon>Orbiliales</taxon>
        <taxon>Orbiliaceae</taxon>
        <taxon>Drechslerella</taxon>
    </lineage>
</organism>
<feature type="region of interest" description="Disordered" evidence="1">
    <location>
        <begin position="1"/>
        <end position="36"/>
    </location>
</feature>
<feature type="compositionally biased region" description="Polar residues" evidence="1">
    <location>
        <begin position="26"/>
        <end position="35"/>
    </location>
</feature>
<gene>
    <name evidence="2" type="ORF">Dda_8967</name>
</gene>